<evidence type="ECO:0000313" key="8">
    <source>
        <dbReference type="Proteomes" id="UP000318578"/>
    </source>
</evidence>
<dbReference type="InterPro" id="IPR036390">
    <property type="entry name" value="WH_DNA-bd_sf"/>
</dbReference>
<evidence type="ECO:0000256" key="2">
    <source>
        <dbReference type="ARBA" id="ARBA00023125"/>
    </source>
</evidence>
<keyword evidence="2" id="KW-0238">DNA-binding</keyword>
<reference evidence="7 8" key="1">
    <citation type="submission" date="2019-07" db="EMBL/GenBank/DDBJ databases">
        <title>New species of Amycolatopsis and Streptomyces.</title>
        <authorList>
            <person name="Duangmal K."/>
            <person name="Teo W.F.A."/>
            <person name="Lipun K."/>
        </authorList>
    </citation>
    <scope>NUCLEOTIDE SEQUENCE [LARGE SCALE GENOMIC DNA]</scope>
    <source>
        <strain evidence="7 8">JCM 30562</strain>
    </source>
</reference>
<keyword evidence="1" id="KW-0805">Transcription regulation</keyword>
<dbReference type="Pfam" id="PF09339">
    <property type="entry name" value="HTH_IclR"/>
    <property type="match status" value="1"/>
</dbReference>
<dbReference type="PROSITE" id="PS51077">
    <property type="entry name" value="HTH_ICLR"/>
    <property type="match status" value="1"/>
</dbReference>
<dbReference type="OrthoDB" id="60629at2"/>
<feature type="region of interest" description="Disordered" evidence="4">
    <location>
        <begin position="1"/>
        <end position="25"/>
    </location>
</feature>
<dbReference type="InterPro" id="IPR014757">
    <property type="entry name" value="Tscrpt_reg_IclR_C"/>
</dbReference>
<evidence type="ECO:0000259" key="5">
    <source>
        <dbReference type="PROSITE" id="PS51077"/>
    </source>
</evidence>
<evidence type="ECO:0000313" key="7">
    <source>
        <dbReference type="EMBL" id="TVT20506.1"/>
    </source>
</evidence>
<sequence length="362" mass="39276">MYTGSRPGQSRSDRTSSRRARSFPRSRRTCLIPTRFAEPARGCPLTSRTGAVTLRAWRRTAVPLYETDPRDSEPVPERGRLSVGPGCGSVELARASELGGTVVAGEREPVARAIDVLSWLAANPKPPWSVRHVARGLRMSPTTVHRIFGIFETRGLLEKDGEGGYVAGLELYRISHSVAAQMSPVHLVRRHLEALCAECGETVLLGGYDAKRAQMMFVDVVQAPHPVQYLSKLNEWLPLHSGATGLAILAFLPELERKSIYAAGLASLTDRTLVTEDDIEAALTQVRQQGYACSHGQRTLGAVGIAAPVFDAADHVFGDVCVTIPEQRFTEPMAATVGAAVLATSKIVTEELRRAGYRRGIA</sequence>
<evidence type="ECO:0000256" key="1">
    <source>
        <dbReference type="ARBA" id="ARBA00023015"/>
    </source>
</evidence>
<dbReference type="AlphaFoldDB" id="A0A558A8E0"/>
<dbReference type="SUPFAM" id="SSF46785">
    <property type="entry name" value="Winged helix' DNA-binding domain"/>
    <property type="match status" value="1"/>
</dbReference>
<proteinExistence type="predicted"/>
<evidence type="ECO:0000256" key="4">
    <source>
        <dbReference type="SAM" id="MobiDB-lite"/>
    </source>
</evidence>
<dbReference type="SUPFAM" id="SSF55781">
    <property type="entry name" value="GAF domain-like"/>
    <property type="match status" value="1"/>
</dbReference>
<evidence type="ECO:0000256" key="3">
    <source>
        <dbReference type="ARBA" id="ARBA00023163"/>
    </source>
</evidence>
<gene>
    <name evidence="7" type="ORF">FNH06_20410</name>
</gene>
<dbReference type="PANTHER" id="PTHR30136:SF24">
    <property type="entry name" value="HTH-TYPE TRANSCRIPTIONAL REPRESSOR ALLR"/>
    <property type="match status" value="1"/>
</dbReference>
<dbReference type="SMART" id="SM00346">
    <property type="entry name" value="HTH_ICLR"/>
    <property type="match status" value="1"/>
</dbReference>
<dbReference type="Gene3D" id="3.30.450.40">
    <property type="match status" value="1"/>
</dbReference>
<dbReference type="PROSITE" id="PS51078">
    <property type="entry name" value="ICLR_ED"/>
    <property type="match status" value="1"/>
</dbReference>
<keyword evidence="3" id="KW-0804">Transcription</keyword>
<dbReference type="InterPro" id="IPR005471">
    <property type="entry name" value="Tscrpt_reg_IclR_N"/>
</dbReference>
<dbReference type="InterPro" id="IPR036388">
    <property type="entry name" value="WH-like_DNA-bd_sf"/>
</dbReference>
<comment type="caution">
    <text evidence="7">The sequence shown here is derived from an EMBL/GenBank/DDBJ whole genome shotgun (WGS) entry which is preliminary data.</text>
</comment>
<dbReference type="EMBL" id="VJZA01000035">
    <property type="protein sequence ID" value="TVT20506.1"/>
    <property type="molecule type" value="Genomic_DNA"/>
</dbReference>
<feature type="domain" description="IclR-ED" evidence="6">
    <location>
        <begin position="170"/>
        <end position="354"/>
    </location>
</feature>
<organism evidence="7 8">
    <name type="scientific">Amycolatopsis acidiphila</name>
    <dbReference type="NCBI Taxonomy" id="715473"/>
    <lineage>
        <taxon>Bacteria</taxon>
        <taxon>Bacillati</taxon>
        <taxon>Actinomycetota</taxon>
        <taxon>Actinomycetes</taxon>
        <taxon>Pseudonocardiales</taxon>
        <taxon>Pseudonocardiaceae</taxon>
        <taxon>Amycolatopsis</taxon>
    </lineage>
</organism>
<accession>A0A558A8E0</accession>
<dbReference type="GO" id="GO:0003677">
    <property type="term" value="F:DNA binding"/>
    <property type="evidence" value="ECO:0007669"/>
    <property type="project" value="UniProtKB-KW"/>
</dbReference>
<protein>
    <submittedName>
        <fullName evidence="7">IclR family transcriptional regulator</fullName>
    </submittedName>
</protein>
<dbReference type="GO" id="GO:0003700">
    <property type="term" value="F:DNA-binding transcription factor activity"/>
    <property type="evidence" value="ECO:0007669"/>
    <property type="project" value="TreeGrafter"/>
</dbReference>
<dbReference type="Gene3D" id="1.10.10.10">
    <property type="entry name" value="Winged helix-like DNA-binding domain superfamily/Winged helix DNA-binding domain"/>
    <property type="match status" value="1"/>
</dbReference>
<name>A0A558A8E0_9PSEU</name>
<keyword evidence="8" id="KW-1185">Reference proteome</keyword>
<feature type="domain" description="HTH iclR-type" evidence="5">
    <location>
        <begin position="107"/>
        <end position="169"/>
    </location>
</feature>
<dbReference type="Proteomes" id="UP000318578">
    <property type="component" value="Unassembled WGS sequence"/>
</dbReference>
<dbReference type="GO" id="GO:0045892">
    <property type="term" value="P:negative regulation of DNA-templated transcription"/>
    <property type="evidence" value="ECO:0007669"/>
    <property type="project" value="TreeGrafter"/>
</dbReference>
<dbReference type="InterPro" id="IPR050707">
    <property type="entry name" value="HTH_MetabolicPath_Reg"/>
</dbReference>
<evidence type="ECO:0000259" key="6">
    <source>
        <dbReference type="PROSITE" id="PS51078"/>
    </source>
</evidence>
<dbReference type="Pfam" id="PF01614">
    <property type="entry name" value="IclR_C"/>
    <property type="match status" value="1"/>
</dbReference>
<dbReference type="PANTHER" id="PTHR30136">
    <property type="entry name" value="HELIX-TURN-HELIX TRANSCRIPTIONAL REGULATOR, ICLR FAMILY"/>
    <property type="match status" value="1"/>
</dbReference>
<dbReference type="InterPro" id="IPR029016">
    <property type="entry name" value="GAF-like_dom_sf"/>
</dbReference>